<dbReference type="GO" id="GO:0000166">
    <property type="term" value="F:nucleotide binding"/>
    <property type="evidence" value="ECO:0007669"/>
    <property type="project" value="InterPro"/>
</dbReference>
<dbReference type="PANTHER" id="PTHR43377:SF1">
    <property type="entry name" value="BILIVERDIN REDUCTASE A"/>
    <property type="match status" value="1"/>
</dbReference>
<dbReference type="Proteomes" id="UP000613840">
    <property type="component" value="Unassembled WGS sequence"/>
</dbReference>
<feature type="domain" description="Gfo/Idh/MocA-like oxidoreductase N-terminal" evidence="1">
    <location>
        <begin position="2"/>
        <end position="120"/>
    </location>
</feature>
<dbReference type="PANTHER" id="PTHR43377">
    <property type="entry name" value="BILIVERDIN REDUCTASE A"/>
    <property type="match status" value="1"/>
</dbReference>
<dbReference type="Gene3D" id="3.40.50.720">
    <property type="entry name" value="NAD(P)-binding Rossmann-like Domain"/>
    <property type="match status" value="1"/>
</dbReference>
<protein>
    <recommendedName>
        <fullName evidence="1">Gfo/Idh/MocA-like oxidoreductase N-terminal domain-containing protein</fullName>
    </recommendedName>
</protein>
<dbReference type="SUPFAM" id="SSF51735">
    <property type="entry name" value="NAD(P)-binding Rossmann-fold domains"/>
    <property type="match status" value="1"/>
</dbReference>
<organism evidence="2 3">
    <name type="scientific">Microlunatus endophyticus</name>
    <dbReference type="NCBI Taxonomy" id="1716077"/>
    <lineage>
        <taxon>Bacteria</taxon>
        <taxon>Bacillati</taxon>
        <taxon>Actinomycetota</taxon>
        <taxon>Actinomycetes</taxon>
        <taxon>Propionibacteriales</taxon>
        <taxon>Propionibacteriaceae</taxon>
        <taxon>Microlunatus</taxon>
    </lineage>
</organism>
<dbReference type="AlphaFoldDB" id="A0A917W1T4"/>
<dbReference type="InterPro" id="IPR051450">
    <property type="entry name" value="Gfo/Idh/MocA_Oxidoreductases"/>
</dbReference>
<sequence length="300" mass="31827">MIRVGLVGGSDPRHRRYLKPLLRRRAGVRIVGLSDPDTEVRDEFAQQYELPVFADHRELLAAIQPSLVAVTVPNPGPVVIDALRSGADVLVTPPVCLTAAELDEITDLARSSGHQVTAAHLYRGHPASLTAREIVSSGSLGTPDLVSLIVAADVSGGELDRIIGEALDLFGWLTGATLGSTTISDEPDEDRDFGELILAMAGTDPRRPVTLEVRRRSDLPQGQSILQVAGPAGAVEWDVASGVLRSATNGGDPIAVSCGPFSDPAEWVLTQLIRKPRPVITTEESLAATRSFLSATAVRS</sequence>
<comment type="caution">
    <text evidence="2">The sequence shown here is derived from an EMBL/GenBank/DDBJ whole genome shotgun (WGS) entry which is preliminary data.</text>
</comment>
<dbReference type="RefSeq" id="WP_268239192.1">
    <property type="nucleotide sequence ID" value="NZ_BMMZ01000003.1"/>
</dbReference>
<accession>A0A917W1T4</accession>
<dbReference type="EMBL" id="BMMZ01000003">
    <property type="protein sequence ID" value="GGL57737.1"/>
    <property type="molecule type" value="Genomic_DNA"/>
</dbReference>
<evidence type="ECO:0000313" key="2">
    <source>
        <dbReference type="EMBL" id="GGL57737.1"/>
    </source>
</evidence>
<proteinExistence type="predicted"/>
<keyword evidence="3" id="KW-1185">Reference proteome</keyword>
<name>A0A917W1T4_9ACTN</name>
<dbReference type="InterPro" id="IPR036291">
    <property type="entry name" value="NAD(P)-bd_dom_sf"/>
</dbReference>
<dbReference type="InterPro" id="IPR000683">
    <property type="entry name" value="Gfo/Idh/MocA-like_OxRdtase_N"/>
</dbReference>
<gene>
    <name evidence="2" type="ORF">GCM10011575_15160</name>
</gene>
<reference evidence="2" key="1">
    <citation type="journal article" date="2014" name="Int. J. Syst. Evol. Microbiol.">
        <title>Complete genome sequence of Corynebacterium casei LMG S-19264T (=DSM 44701T), isolated from a smear-ripened cheese.</title>
        <authorList>
            <consortium name="US DOE Joint Genome Institute (JGI-PGF)"/>
            <person name="Walter F."/>
            <person name="Albersmeier A."/>
            <person name="Kalinowski J."/>
            <person name="Ruckert C."/>
        </authorList>
    </citation>
    <scope>NUCLEOTIDE SEQUENCE</scope>
    <source>
        <strain evidence="2">CGMCC 4.7306</strain>
    </source>
</reference>
<dbReference type="Pfam" id="PF01408">
    <property type="entry name" value="GFO_IDH_MocA"/>
    <property type="match status" value="1"/>
</dbReference>
<reference evidence="2" key="2">
    <citation type="submission" date="2020-09" db="EMBL/GenBank/DDBJ databases">
        <authorList>
            <person name="Sun Q."/>
            <person name="Zhou Y."/>
        </authorList>
    </citation>
    <scope>NUCLEOTIDE SEQUENCE</scope>
    <source>
        <strain evidence="2">CGMCC 4.7306</strain>
    </source>
</reference>
<evidence type="ECO:0000259" key="1">
    <source>
        <dbReference type="Pfam" id="PF01408"/>
    </source>
</evidence>
<evidence type="ECO:0000313" key="3">
    <source>
        <dbReference type="Proteomes" id="UP000613840"/>
    </source>
</evidence>